<dbReference type="OrthoDB" id="9796085at2"/>
<dbReference type="Gene3D" id="3.50.30.50">
    <property type="entry name" value="Putative cyclase"/>
    <property type="match status" value="1"/>
</dbReference>
<dbReference type="RefSeq" id="WP_072852522.1">
    <property type="nucleotide sequence ID" value="NZ_FQVI01000014.1"/>
</dbReference>
<evidence type="ECO:0000313" key="1">
    <source>
        <dbReference type="EMBL" id="SHF14085.1"/>
    </source>
</evidence>
<sequence>MKIKKLLDLSQTFYHNNPGYMPYELTAINYETLKPKDGYTSERIYMNTHTSTHVDAPFHHFPQGKTVAQTPVEQYIGEAVVVDLFGIDAHTAIGTEHLKPYEDVIKEGDIVLLCTGWGYKRDWSTEYCDFWPYLGEDGAQWLFDKKVKGIAIDSMSIGGPKAGEGLMQHELLLGSEIWLGEELFLPKDLLEYPRWDFILLPLKMEGCGGAPARAIALITE</sequence>
<dbReference type="SUPFAM" id="SSF102198">
    <property type="entry name" value="Putative cyclase"/>
    <property type="match status" value="1"/>
</dbReference>
<protein>
    <submittedName>
        <fullName evidence="1">Kynurenine formamidase</fullName>
    </submittedName>
</protein>
<accession>A0A1M4Z7W4</accession>
<dbReference type="AlphaFoldDB" id="A0A1M4Z7W4"/>
<dbReference type="Pfam" id="PF04199">
    <property type="entry name" value="Cyclase"/>
    <property type="match status" value="1"/>
</dbReference>
<proteinExistence type="predicted"/>
<dbReference type="InterPro" id="IPR007325">
    <property type="entry name" value="KFase/CYL"/>
</dbReference>
<dbReference type="Proteomes" id="UP000184245">
    <property type="component" value="Unassembled WGS sequence"/>
</dbReference>
<dbReference type="InterPro" id="IPR037175">
    <property type="entry name" value="KFase_sf"/>
</dbReference>
<reference evidence="1 2" key="1">
    <citation type="submission" date="2016-11" db="EMBL/GenBank/DDBJ databases">
        <authorList>
            <person name="Jaros S."/>
            <person name="Januszkiewicz K."/>
            <person name="Wedrychowicz H."/>
        </authorList>
    </citation>
    <scope>NUCLEOTIDE SEQUENCE [LARGE SCALE GENOMIC DNA]</scope>
    <source>
        <strain evidence="1 2">DSM 17459</strain>
    </source>
</reference>
<gene>
    <name evidence="1" type="ORF">SAMN02745158_02649</name>
</gene>
<name>A0A1M4Z7W4_9CLOT</name>
<dbReference type="STRING" id="1122155.SAMN02745158_02649"/>
<organism evidence="1 2">
    <name type="scientific">Lactonifactor longoviformis DSM 17459</name>
    <dbReference type="NCBI Taxonomy" id="1122155"/>
    <lineage>
        <taxon>Bacteria</taxon>
        <taxon>Bacillati</taxon>
        <taxon>Bacillota</taxon>
        <taxon>Clostridia</taxon>
        <taxon>Eubacteriales</taxon>
        <taxon>Clostridiaceae</taxon>
        <taxon>Lactonifactor</taxon>
    </lineage>
</organism>
<keyword evidence="2" id="KW-1185">Reference proteome</keyword>
<evidence type="ECO:0000313" key="2">
    <source>
        <dbReference type="Proteomes" id="UP000184245"/>
    </source>
</evidence>
<dbReference type="GO" id="GO:0004061">
    <property type="term" value="F:arylformamidase activity"/>
    <property type="evidence" value="ECO:0007669"/>
    <property type="project" value="InterPro"/>
</dbReference>
<dbReference type="PANTHER" id="PTHR31118">
    <property type="entry name" value="CYCLASE-LIKE PROTEIN 2"/>
    <property type="match status" value="1"/>
</dbReference>
<dbReference type="EMBL" id="FQVI01000014">
    <property type="protein sequence ID" value="SHF14085.1"/>
    <property type="molecule type" value="Genomic_DNA"/>
</dbReference>
<dbReference type="GO" id="GO:0019441">
    <property type="term" value="P:L-tryptophan catabolic process to kynurenine"/>
    <property type="evidence" value="ECO:0007669"/>
    <property type="project" value="InterPro"/>
</dbReference>
<dbReference type="PANTHER" id="PTHR31118:SF12">
    <property type="entry name" value="CYCLASE-LIKE PROTEIN 2"/>
    <property type="match status" value="1"/>
</dbReference>